<dbReference type="AlphaFoldDB" id="A0A919BFJ8"/>
<name>A0A919BFJ8_9GAMM</name>
<gene>
    <name evidence="2" type="ORF">GCM10017161_15700</name>
</gene>
<dbReference type="Proteomes" id="UP000623842">
    <property type="component" value="Unassembled WGS sequence"/>
</dbReference>
<evidence type="ECO:0000313" key="3">
    <source>
        <dbReference type="Proteomes" id="UP000623842"/>
    </source>
</evidence>
<protein>
    <recommendedName>
        <fullName evidence="4">Lipoprotein</fullName>
    </recommendedName>
</protein>
<reference evidence="2" key="1">
    <citation type="journal article" date="2014" name="Int. J. Syst. Evol. Microbiol.">
        <title>Complete genome sequence of Corynebacterium casei LMG S-19264T (=DSM 44701T), isolated from a smear-ripened cheese.</title>
        <authorList>
            <consortium name="US DOE Joint Genome Institute (JGI-PGF)"/>
            <person name="Walter F."/>
            <person name="Albersmeier A."/>
            <person name="Kalinowski J."/>
            <person name="Ruckert C."/>
        </authorList>
    </citation>
    <scope>NUCLEOTIDE SEQUENCE</scope>
    <source>
        <strain evidence="2">KCTC 42731</strain>
    </source>
</reference>
<evidence type="ECO:0000313" key="2">
    <source>
        <dbReference type="EMBL" id="GHF88812.1"/>
    </source>
</evidence>
<comment type="caution">
    <text evidence="2">The sequence shown here is derived from an EMBL/GenBank/DDBJ whole genome shotgun (WGS) entry which is preliminary data.</text>
</comment>
<organism evidence="2 3">
    <name type="scientific">Thalassotalea marina</name>
    <dbReference type="NCBI Taxonomy" id="1673741"/>
    <lineage>
        <taxon>Bacteria</taxon>
        <taxon>Pseudomonadati</taxon>
        <taxon>Pseudomonadota</taxon>
        <taxon>Gammaproteobacteria</taxon>
        <taxon>Alteromonadales</taxon>
        <taxon>Colwelliaceae</taxon>
        <taxon>Thalassotalea</taxon>
    </lineage>
</organism>
<evidence type="ECO:0008006" key="4">
    <source>
        <dbReference type="Google" id="ProtNLM"/>
    </source>
</evidence>
<dbReference type="RefSeq" id="WP_189768971.1">
    <property type="nucleotide sequence ID" value="NZ_BNCK01000003.1"/>
</dbReference>
<evidence type="ECO:0000256" key="1">
    <source>
        <dbReference type="SAM" id="MobiDB-lite"/>
    </source>
</evidence>
<keyword evidence="3" id="KW-1185">Reference proteome</keyword>
<dbReference type="EMBL" id="BNCK01000003">
    <property type="protein sequence ID" value="GHF88812.1"/>
    <property type="molecule type" value="Genomic_DNA"/>
</dbReference>
<feature type="region of interest" description="Disordered" evidence="1">
    <location>
        <begin position="27"/>
        <end position="51"/>
    </location>
</feature>
<proteinExistence type="predicted"/>
<accession>A0A919BFJ8</accession>
<dbReference type="PROSITE" id="PS51257">
    <property type="entry name" value="PROKAR_LIPOPROTEIN"/>
    <property type="match status" value="1"/>
</dbReference>
<sequence>MRKQKLIILACVVNILLIGGCGMPGPLYQETDEKAEQSQNSSPQDTKQQEQ</sequence>
<reference evidence="2" key="2">
    <citation type="submission" date="2020-09" db="EMBL/GenBank/DDBJ databases">
        <authorList>
            <person name="Sun Q."/>
            <person name="Kim S."/>
        </authorList>
    </citation>
    <scope>NUCLEOTIDE SEQUENCE</scope>
    <source>
        <strain evidence="2">KCTC 42731</strain>
    </source>
</reference>
<feature type="compositionally biased region" description="Polar residues" evidence="1">
    <location>
        <begin position="37"/>
        <end position="51"/>
    </location>
</feature>